<accession>A0A2P2QPW0</accession>
<keyword evidence="1" id="KW-1133">Transmembrane helix</keyword>
<proteinExistence type="predicted"/>
<reference evidence="2" key="1">
    <citation type="submission" date="2018-02" db="EMBL/GenBank/DDBJ databases">
        <title>Rhizophora mucronata_Transcriptome.</title>
        <authorList>
            <person name="Meera S.P."/>
            <person name="Sreeshan A."/>
            <person name="Augustine A."/>
        </authorList>
    </citation>
    <scope>NUCLEOTIDE SEQUENCE</scope>
    <source>
        <tissue evidence="2">Leaf</tissue>
    </source>
</reference>
<name>A0A2P2QPW0_RHIMU</name>
<feature type="transmembrane region" description="Helical" evidence="1">
    <location>
        <begin position="22"/>
        <end position="44"/>
    </location>
</feature>
<sequence length="45" mass="5125">MKVDTFSCQGLLCCELVEMDNFWLKMAVCSILSCSLVMSQLYLID</sequence>
<keyword evidence="1" id="KW-0812">Transmembrane</keyword>
<dbReference type="EMBL" id="GGEC01088484">
    <property type="protein sequence ID" value="MBX68968.1"/>
    <property type="molecule type" value="Transcribed_RNA"/>
</dbReference>
<protein>
    <submittedName>
        <fullName evidence="2">Uncharacterized protein</fullName>
    </submittedName>
</protein>
<organism evidence="2">
    <name type="scientific">Rhizophora mucronata</name>
    <name type="common">Asiatic mangrove</name>
    <dbReference type="NCBI Taxonomy" id="61149"/>
    <lineage>
        <taxon>Eukaryota</taxon>
        <taxon>Viridiplantae</taxon>
        <taxon>Streptophyta</taxon>
        <taxon>Embryophyta</taxon>
        <taxon>Tracheophyta</taxon>
        <taxon>Spermatophyta</taxon>
        <taxon>Magnoliopsida</taxon>
        <taxon>eudicotyledons</taxon>
        <taxon>Gunneridae</taxon>
        <taxon>Pentapetalae</taxon>
        <taxon>rosids</taxon>
        <taxon>fabids</taxon>
        <taxon>Malpighiales</taxon>
        <taxon>Rhizophoraceae</taxon>
        <taxon>Rhizophora</taxon>
    </lineage>
</organism>
<dbReference type="AlphaFoldDB" id="A0A2P2QPW0"/>
<evidence type="ECO:0000313" key="2">
    <source>
        <dbReference type="EMBL" id="MBX68968.1"/>
    </source>
</evidence>
<keyword evidence="1" id="KW-0472">Membrane</keyword>
<evidence type="ECO:0000256" key="1">
    <source>
        <dbReference type="SAM" id="Phobius"/>
    </source>
</evidence>